<reference evidence="1" key="1">
    <citation type="submission" date="2014-05" db="EMBL/GenBank/DDBJ databases">
        <authorList>
            <person name="Chronopoulou M."/>
        </authorList>
    </citation>
    <scope>NUCLEOTIDE SEQUENCE</scope>
    <source>
        <tissue evidence="1">Whole organism</tissue>
    </source>
</reference>
<dbReference type="EMBL" id="HACA01001843">
    <property type="protein sequence ID" value="CDW19204.1"/>
    <property type="molecule type" value="Transcribed_RNA"/>
</dbReference>
<protein>
    <submittedName>
        <fullName evidence="1">Uncharacterized protein</fullName>
    </submittedName>
</protein>
<sequence>MVDIKTKKKNRLLQKRYESGTCQGEATHF</sequence>
<dbReference type="AlphaFoldDB" id="A0A0K2SZJ4"/>
<name>A0A0K2SZJ4_LEPSM</name>
<proteinExistence type="predicted"/>
<accession>A0A0K2SZJ4</accession>
<evidence type="ECO:0000313" key="1">
    <source>
        <dbReference type="EMBL" id="CDW19204.1"/>
    </source>
</evidence>
<organism evidence="1">
    <name type="scientific">Lepeophtheirus salmonis</name>
    <name type="common">Salmon louse</name>
    <name type="synonym">Caligus salmonis</name>
    <dbReference type="NCBI Taxonomy" id="72036"/>
    <lineage>
        <taxon>Eukaryota</taxon>
        <taxon>Metazoa</taxon>
        <taxon>Ecdysozoa</taxon>
        <taxon>Arthropoda</taxon>
        <taxon>Crustacea</taxon>
        <taxon>Multicrustacea</taxon>
        <taxon>Hexanauplia</taxon>
        <taxon>Copepoda</taxon>
        <taxon>Siphonostomatoida</taxon>
        <taxon>Caligidae</taxon>
        <taxon>Lepeophtheirus</taxon>
    </lineage>
</organism>